<comment type="cofactor">
    <cofactor evidence="1">
        <name>Zn(2+)</name>
        <dbReference type="ChEBI" id="CHEBI:29105"/>
    </cofactor>
</comment>
<dbReference type="Pfam" id="PF18027">
    <property type="entry name" value="Pepdidase_M14_N"/>
    <property type="match status" value="1"/>
</dbReference>
<keyword evidence="7" id="KW-1185">Reference proteome</keyword>
<comment type="caution">
    <text evidence="6">The sequence shown here is derived from an EMBL/GenBank/DDBJ whole genome shotgun (WGS) entry which is preliminary data.</text>
</comment>
<feature type="compositionally biased region" description="Basic and acidic residues" evidence="4">
    <location>
        <begin position="508"/>
        <end position="517"/>
    </location>
</feature>
<dbReference type="InterPro" id="IPR000834">
    <property type="entry name" value="Peptidase_M14"/>
</dbReference>
<dbReference type="GO" id="GO:0004181">
    <property type="term" value="F:metallocarboxypeptidase activity"/>
    <property type="evidence" value="ECO:0007669"/>
    <property type="project" value="InterPro"/>
</dbReference>
<dbReference type="Gene3D" id="2.60.40.3120">
    <property type="match status" value="1"/>
</dbReference>
<dbReference type="AlphaFoldDB" id="A0A6A4WYW5"/>
<feature type="compositionally biased region" description="Low complexity" evidence="4">
    <location>
        <begin position="604"/>
        <end position="621"/>
    </location>
</feature>
<keyword evidence="6" id="KW-0121">Carboxypeptidase</keyword>
<organism evidence="6 7">
    <name type="scientific">Amphibalanus amphitrite</name>
    <name type="common">Striped barnacle</name>
    <name type="synonym">Balanus amphitrite</name>
    <dbReference type="NCBI Taxonomy" id="1232801"/>
    <lineage>
        <taxon>Eukaryota</taxon>
        <taxon>Metazoa</taxon>
        <taxon>Ecdysozoa</taxon>
        <taxon>Arthropoda</taxon>
        <taxon>Crustacea</taxon>
        <taxon>Multicrustacea</taxon>
        <taxon>Cirripedia</taxon>
        <taxon>Thoracica</taxon>
        <taxon>Thoracicalcarea</taxon>
        <taxon>Balanomorpha</taxon>
        <taxon>Balanoidea</taxon>
        <taxon>Balanidae</taxon>
        <taxon>Amphibalaninae</taxon>
        <taxon>Amphibalanus</taxon>
    </lineage>
</organism>
<dbReference type="OrthoDB" id="10253041at2759"/>
<dbReference type="PANTHER" id="PTHR12756">
    <property type="entry name" value="CYTOSOLIC CARBOXYPEPTIDASE"/>
    <property type="match status" value="1"/>
</dbReference>
<evidence type="ECO:0000256" key="2">
    <source>
        <dbReference type="ARBA" id="ARBA00005988"/>
    </source>
</evidence>
<sequence length="737" mass="81065">MGNVNRAVMRPPGHSGKAKRGHLCFDASFETGNLGRVDYISEFEYDLFIRPDACNPRYRIWFNFVVDNVRQDQRVIFNIVNMSKTKNLFRDGMTPLVKSTSRNRWQRLPARNVYYHRSAEHRGHYILSFAFAFDREEDVYQFSGCFPYSFSRLQLYLAELERLQLPWIRRQTLTLTVVSAARRQTLTLTVQKRECDLVTVGPPEAMDGHLPTKTVVIMARVHPGETPTSFIIKGLLDLLTADHPVPTQLRQHIVIKIIPMLNPDGVFLGNHRCSVMGADLNRAWQEPSEWGHPTIHAARKLLHSLDTNKNNGLEIVLDLHAHTSLLGCFVYGTTYEDVYRHERHIVFPKMMSQNSEDFSHTNTIYNRDPLKLGTARRYLCSQLSDSVNCYSLVVSMYGYTGRHGEGVIPYTEEAYMRLGRDLGRALLDYFRAMQVIPSPPKSAAAPAAGAERPPRAHRPPGSVTPAPAGGAAPPPPPPSDPELQRYPLTDSGASSVRGESPRTPAIDVRVRERRERAVGPAAPPGRRRPAVVSVRSYVADDRTAGSSDDSAGSGDSAESETTDSEAAADSPQTGPAARQPLRRLAIKSVDFRRLERLRRRQRRAAAAAMPRGRSGAAHHLSGGSGRRPRGAGFFGGRPRALAALAEPEFGPLLLAGPLVGSVPAPVPPRAPSAALTAGPAAPADVPAGPRVSVLDMSQLARGGHQDVTYSRLGARPHRRRTQTAGKSAEKQGLGKPG</sequence>
<dbReference type="InterPro" id="IPR050821">
    <property type="entry name" value="Cytosolic_carboxypeptidase"/>
</dbReference>
<evidence type="ECO:0000259" key="5">
    <source>
        <dbReference type="PROSITE" id="PS52035"/>
    </source>
</evidence>
<comment type="caution">
    <text evidence="3">Lacks conserved residue(s) required for the propagation of feature annotation.</text>
</comment>
<name>A0A6A4WYW5_AMPAM</name>
<feature type="region of interest" description="Disordered" evidence="4">
    <location>
        <begin position="662"/>
        <end position="687"/>
    </location>
</feature>
<dbReference type="Gene3D" id="3.40.630.10">
    <property type="entry name" value="Zn peptidases"/>
    <property type="match status" value="1"/>
</dbReference>
<feature type="compositionally biased region" description="Low complexity" evidence="4">
    <location>
        <begin position="544"/>
        <end position="556"/>
    </location>
</feature>
<dbReference type="PROSITE" id="PS52035">
    <property type="entry name" value="PEPTIDASE_M14"/>
    <property type="match status" value="1"/>
</dbReference>
<reference evidence="6 7" key="1">
    <citation type="submission" date="2019-07" db="EMBL/GenBank/DDBJ databases">
        <title>Draft genome assembly of a fouling barnacle, Amphibalanus amphitrite (Darwin, 1854): The first reference genome for Thecostraca.</title>
        <authorList>
            <person name="Kim W."/>
        </authorList>
    </citation>
    <scope>NUCLEOTIDE SEQUENCE [LARGE SCALE GENOMIC DNA]</scope>
    <source>
        <strain evidence="6">SNU_AA5</strain>
        <tissue evidence="6">Soma without cirri and trophi</tissue>
    </source>
</reference>
<dbReference type="Pfam" id="PF00246">
    <property type="entry name" value="Peptidase_M14"/>
    <property type="match status" value="1"/>
</dbReference>
<evidence type="ECO:0000256" key="1">
    <source>
        <dbReference type="ARBA" id="ARBA00001947"/>
    </source>
</evidence>
<dbReference type="PANTHER" id="PTHR12756:SF9">
    <property type="entry name" value="CYTOSOLIC CARBOXYPEPTIDASE 6"/>
    <property type="match status" value="1"/>
</dbReference>
<feature type="domain" description="Peptidase M14" evidence="5">
    <location>
        <begin position="146"/>
        <end position="430"/>
    </location>
</feature>
<dbReference type="GO" id="GO:0006508">
    <property type="term" value="P:proteolysis"/>
    <property type="evidence" value="ECO:0007669"/>
    <property type="project" value="InterPro"/>
</dbReference>
<dbReference type="Proteomes" id="UP000440578">
    <property type="component" value="Unassembled WGS sequence"/>
</dbReference>
<evidence type="ECO:0000256" key="3">
    <source>
        <dbReference type="PROSITE-ProRule" id="PRU01379"/>
    </source>
</evidence>
<feature type="region of interest" description="Disordered" evidence="4">
    <location>
        <begin position="440"/>
        <end position="634"/>
    </location>
</feature>
<feature type="compositionally biased region" description="Low complexity" evidence="4">
    <location>
        <begin position="441"/>
        <end position="451"/>
    </location>
</feature>
<protein>
    <submittedName>
        <fullName evidence="6">Cytosolic carboxypeptidase 6</fullName>
    </submittedName>
</protein>
<dbReference type="InterPro" id="IPR040626">
    <property type="entry name" value="Pepdidase_M14_N"/>
</dbReference>
<dbReference type="SUPFAM" id="SSF53187">
    <property type="entry name" value="Zn-dependent exopeptidases"/>
    <property type="match status" value="1"/>
</dbReference>
<evidence type="ECO:0000256" key="4">
    <source>
        <dbReference type="SAM" id="MobiDB-lite"/>
    </source>
</evidence>
<feature type="compositionally biased region" description="Low complexity" evidence="4">
    <location>
        <begin position="671"/>
        <end position="687"/>
    </location>
</feature>
<evidence type="ECO:0000313" key="6">
    <source>
        <dbReference type="EMBL" id="KAF0307271.1"/>
    </source>
</evidence>
<gene>
    <name evidence="6" type="primary">AGBL4</name>
    <name evidence="6" type="ORF">FJT64_021381</name>
</gene>
<comment type="similarity">
    <text evidence="2 3">Belongs to the peptidase M14 family.</text>
</comment>
<dbReference type="GO" id="GO:0008270">
    <property type="term" value="F:zinc ion binding"/>
    <property type="evidence" value="ECO:0007669"/>
    <property type="project" value="InterPro"/>
</dbReference>
<keyword evidence="6" id="KW-0378">Hydrolase</keyword>
<feature type="compositionally biased region" description="Low complexity" evidence="4">
    <location>
        <begin position="459"/>
        <end position="471"/>
    </location>
</feature>
<accession>A0A6A4WYW5</accession>
<evidence type="ECO:0000313" key="7">
    <source>
        <dbReference type="Proteomes" id="UP000440578"/>
    </source>
</evidence>
<feature type="region of interest" description="Disordered" evidence="4">
    <location>
        <begin position="700"/>
        <end position="737"/>
    </location>
</feature>
<proteinExistence type="inferred from homology"/>
<dbReference type="EMBL" id="VIIS01000591">
    <property type="protein sequence ID" value="KAF0307271.1"/>
    <property type="molecule type" value="Genomic_DNA"/>
</dbReference>
<keyword evidence="6" id="KW-0645">Protease</keyword>